<evidence type="ECO:0000256" key="5">
    <source>
        <dbReference type="ARBA" id="ARBA00012968"/>
    </source>
</evidence>
<keyword evidence="17" id="KW-1185">Reference proteome</keyword>
<comment type="similarity">
    <text evidence="3">In the C-terminal section; belongs to the MurCDEF family.</text>
</comment>
<dbReference type="InterPro" id="IPR044019">
    <property type="entry name" value="Cyanophycin_syn_N"/>
</dbReference>
<dbReference type="PROSITE" id="PS50975">
    <property type="entry name" value="ATP_GRASP"/>
    <property type="match status" value="1"/>
</dbReference>
<dbReference type="PANTHER" id="PTHR23135">
    <property type="entry name" value="MUR LIGASE FAMILY MEMBER"/>
    <property type="match status" value="1"/>
</dbReference>
<evidence type="ECO:0000256" key="8">
    <source>
        <dbReference type="ARBA" id="ARBA00022598"/>
    </source>
</evidence>
<proteinExistence type="inferred from homology"/>
<evidence type="ECO:0000256" key="13">
    <source>
        <dbReference type="ARBA" id="ARBA00048425"/>
    </source>
</evidence>
<accession>A0A2K2FQB3</accession>
<dbReference type="SUPFAM" id="SSF53623">
    <property type="entry name" value="MurD-like peptide ligases, catalytic domain"/>
    <property type="match status" value="1"/>
</dbReference>
<dbReference type="SUPFAM" id="SSF53244">
    <property type="entry name" value="MurD-like peptide ligases, peptide-binding domain"/>
    <property type="match status" value="1"/>
</dbReference>
<keyword evidence="10 14" id="KW-0067">ATP-binding</keyword>
<dbReference type="Gene3D" id="3.90.190.20">
    <property type="entry name" value="Mur ligase, C-terminal domain"/>
    <property type="match status" value="1"/>
</dbReference>
<evidence type="ECO:0000256" key="3">
    <source>
        <dbReference type="ARBA" id="ARBA00009060"/>
    </source>
</evidence>
<keyword evidence="9 14" id="KW-0547">Nucleotide-binding</keyword>
<gene>
    <name evidence="16" type="primary">cphA</name>
    <name evidence="16" type="ORF">CDQ84_03490</name>
</gene>
<dbReference type="KEGG" id="cthd:CDO33_00890"/>
<comment type="subunit">
    <text evidence="4">Homodimer.</text>
</comment>
<evidence type="ECO:0000256" key="10">
    <source>
        <dbReference type="ARBA" id="ARBA00022840"/>
    </source>
</evidence>
<evidence type="ECO:0000256" key="7">
    <source>
        <dbReference type="ARBA" id="ARBA00022036"/>
    </source>
</evidence>
<dbReference type="Pfam" id="PF08443">
    <property type="entry name" value="RimK"/>
    <property type="match status" value="2"/>
</dbReference>
<dbReference type="PANTHER" id="PTHR23135:SF18">
    <property type="entry name" value="CYANOPHYCIN SYNTHETASE"/>
    <property type="match status" value="1"/>
</dbReference>
<comment type="pathway">
    <text evidence="2">Cell wall biogenesis; peptidoglycan biosynthesis.</text>
</comment>
<dbReference type="InterPro" id="IPR036615">
    <property type="entry name" value="Mur_ligase_C_dom_sf"/>
</dbReference>
<dbReference type="RefSeq" id="WP_103080336.1">
    <property type="nucleotide sequence ID" value="NZ_CP021850.1"/>
</dbReference>
<dbReference type="AlphaFoldDB" id="A0A2K2FQB3"/>
<dbReference type="Gene3D" id="3.30.470.20">
    <property type="entry name" value="ATP-grasp fold, B domain"/>
    <property type="match status" value="2"/>
</dbReference>
<evidence type="ECO:0000256" key="14">
    <source>
        <dbReference type="PROSITE-ProRule" id="PRU00409"/>
    </source>
</evidence>
<dbReference type="NCBIfam" id="NF010623">
    <property type="entry name" value="PRK14016.1"/>
    <property type="match status" value="1"/>
</dbReference>
<keyword evidence="8" id="KW-0436">Ligase</keyword>
<dbReference type="GO" id="GO:0071160">
    <property type="term" value="F:cyanophycin synthetase activity (L-aspartate-adding)"/>
    <property type="evidence" value="ECO:0007669"/>
    <property type="project" value="UniProtKB-EC"/>
</dbReference>
<comment type="catalytic activity">
    <reaction evidence="13">
        <text>[L-4-(L-arginin-2-N-yl)aspartate](n) + L-aspartate + ATP = [L-4-(L-arginin-2-N-yl)aspartate](n)-L-aspartate + ADP + phosphate + H(+)</text>
        <dbReference type="Rhea" id="RHEA:13277"/>
        <dbReference type="Rhea" id="RHEA-COMP:13728"/>
        <dbReference type="Rhea" id="RHEA-COMP:13733"/>
        <dbReference type="ChEBI" id="CHEBI:15378"/>
        <dbReference type="ChEBI" id="CHEBI:29991"/>
        <dbReference type="ChEBI" id="CHEBI:30616"/>
        <dbReference type="ChEBI" id="CHEBI:43474"/>
        <dbReference type="ChEBI" id="CHEBI:137986"/>
        <dbReference type="ChEBI" id="CHEBI:137990"/>
        <dbReference type="ChEBI" id="CHEBI:456216"/>
        <dbReference type="EC" id="6.3.2.29"/>
    </reaction>
</comment>
<reference evidence="16 17" key="1">
    <citation type="submission" date="2017-06" db="EMBL/GenBank/DDBJ databases">
        <title>Investigating the central metabolism of Clostridium thermosuccinogenes.</title>
        <authorList>
            <person name="Koendjbiharie J.G."/>
            <person name="van Kranenburg R."/>
        </authorList>
    </citation>
    <scope>NUCLEOTIDE SEQUENCE [LARGE SCALE GENOMIC DNA]</scope>
    <source>
        <strain evidence="16 17">DSM 5806</strain>
    </source>
</reference>
<evidence type="ECO:0000256" key="9">
    <source>
        <dbReference type="ARBA" id="ARBA00022741"/>
    </source>
</evidence>
<evidence type="ECO:0000259" key="15">
    <source>
        <dbReference type="PROSITE" id="PS50975"/>
    </source>
</evidence>
<dbReference type="NCBIfam" id="TIGR02068">
    <property type="entry name" value="cya_phycin_syn"/>
    <property type="match status" value="1"/>
</dbReference>
<dbReference type="InterPro" id="IPR011810">
    <property type="entry name" value="Cya_phycin_syn"/>
</dbReference>
<dbReference type="InterPro" id="IPR004101">
    <property type="entry name" value="Mur_ligase_C"/>
</dbReference>
<dbReference type="EMBL" id="NIOJ01000005">
    <property type="protein sequence ID" value="PNU00954.1"/>
    <property type="molecule type" value="Genomic_DNA"/>
</dbReference>
<dbReference type="EC" id="6.3.2.30" evidence="5"/>
<dbReference type="SUPFAM" id="SSF56059">
    <property type="entry name" value="Glutathione synthetase ATP-binding domain-like"/>
    <property type="match status" value="1"/>
</dbReference>
<dbReference type="InterPro" id="IPR013651">
    <property type="entry name" value="ATP-grasp_RimK-type"/>
</dbReference>
<dbReference type="Pfam" id="PF18921">
    <property type="entry name" value="Cyanophycin_syn"/>
    <property type="match status" value="1"/>
</dbReference>
<dbReference type="Proteomes" id="UP000236151">
    <property type="component" value="Unassembled WGS sequence"/>
</dbReference>
<dbReference type="InterPro" id="IPR036565">
    <property type="entry name" value="Mur-like_cat_sf"/>
</dbReference>
<sequence>MQIYSIQCFSGRNIYSHKPVVKMVLNIGDYYKTTTKDIPGFNEKLIKLFPGLGKHHCSLGYEGGFLERLKEGTYIGHVTEHLILELQCLTGSNVNYGKTRVIMEPSLYYIVYQYENEKCAVECGRAAVDIVTCLAEGKEIDIDTILHNLKKVAIESEMGPSTKSIYDEARRRGIPVTRIGNESLLQLGYGKYRRLIEASLSDAPSCINVDIAGNKHLTKQILMDSNIPVPFGELVYTEESAVAAAREIGFPLVLKPYNANQGKGVTLDIRNEDQVRRAYREAAKYCNTVIVERYIPGKDYRVLVVGGKVAAVAERRPPMVTGDGVHTVKELVDIENMNPLRGDDHEKPLTKIKLDEVARQVLAKYGMDENYVPEPGKTVRLRENGNLSTGGTAKDCTDLIHPYNCALAVKAAELIGLDIAGIDITAEDISVPLNSTNGAIIEVNAAPGLRMHLYPTEGKKRNIAGDILDMMFPEGKPFTIPIISVTGTNGKTTTTRLIRHTLSLTGKVVGMTSTSGIYIGDECILKGDNTGPISARMVLSDSRVEAAVLETARGGIVRKGLGYDLADVGVVINVSDDHLGLDGIETLEDLAFAKSLVLEAVKPDGYAVINADDEMAEYMISRVRSRMVLFSRSPDNPLVVSHIGSGGKAVYMEGSSIYICNGKVRSFVMNVEDIPITFGGMVDCNIENSLAAVSALFSVNVSISAIRKGLRSFKPDTVSNPGRFNLFDMGNFKVMLDYGHNPAGYKALIKFLQKTDAKRLVGIIGVPGDRLDRNIREVGEICGKVFSNIYIKEDRDLRGRKPGEVADILYEGVMKSPIEKENVKIIRNELEALETAMLDAQPGDMIVMLYEEFEPAVELVSRFAHELEKNSLCTDLEVKEHVG</sequence>
<evidence type="ECO:0000256" key="2">
    <source>
        <dbReference type="ARBA" id="ARBA00004752"/>
    </source>
</evidence>
<evidence type="ECO:0000256" key="6">
    <source>
        <dbReference type="ARBA" id="ARBA00013005"/>
    </source>
</evidence>
<comment type="function">
    <text evidence="1">Catalyzes the ATP-dependent polymerization of arginine and aspartate to multi-L-arginyl-poly-L-aspartic acid (cyanophycin; a water-insoluble reserve polymer).</text>
</comment>
<evidence type="ECO:0000313" key="17">
    <source>
        <dbReference type="Proteomes" id="UP000236151"/>
    </source>
</evidence>
<dbReference type="EC" id="6.3.2.29" evidence="6"/>
<evidence type="ECO:0000256" key="4">
    <source>
        <dbReference type="ARBA" id="ARBA00011738"/>
    </source>
</evidence>
<comment type="caution">
    <text evidence="16">The sequence shown here is derived from an EMBL/GenBank/DDBJ whole genome shotgun (WGS) entry which is preliminary data.</text>
</comment>
<dbReference type="GO" id="GO:0005524">
    <property type="term" value="F:ATP binding"/>
    <property type="evidence" value="ECO:0007669"/>
    <property type="project" value="UniProtKB-UniRule"/>
</dbReference>
<dbReference type="InterPro" id="IPR013221">
    <property type="entry name" value="Mur_ligase_cen"/>
</dbReference>
<dbReference type="Pfam" id="PF08245">
    <property type="entry name" value="Mur_ligase_M"/>
    <property type="match status" value="1"/>
</dbReference>
<feature type="domain" description="ATP-grasp" evidence="15">
    <location>
        <begin position="219"/>
        <end position="472"/>
    </location>
</feature>
<evidence type="ECO:0000256" key="11">
    <source>
        <dbReference type="ARBA" id="ARBA00031353"/>
    </source>
</evidence>
<organism evidence="16 17">
    <name type="scientific">Clostridium thermosuccinogenes</name>
    <dbReference type="NCBI Taxonomy" id="84032"/>
    <lineage>
        <taxon>Bacteria</taxon>
        <taxon>Bacillati</taxon>
        <taxon>Bacillota</taxon>
        <taxon>Clostridia</taxon>
        <taxon>Eubacteriales</taxon>
        <taxon>Clostridiaceae</taxon>
        <taxon>Clostridium</taxon>
    </lineage>
</organism>
<name>A0A2K2FQB3_9CLOT</name>
<dbReference type="OrthoDB" id="9803907at2"/>
<comment type="catalytic activity">
    <reaction evidence="12">
        <text>[L-4-(L-arginin-2-N-yl)aspartate](n)-L-aspartate + L-arginine + ATP = [L-4-(L-arginin-2-N-yl)aspartate](n+1) + ADP + phosphate + H(+)</text>
        <dbReference type="Rhea" id="RHEA:23888"/>
        <dbReference type="Rhea" id="RHEA-COMP:13732"/>
        <dbReference type="Rhea" id="RHEA-COMP:13733"/>
        <dbReference type="ChEBI" id="CHEBI:15378"/>
        <dbReference type="ChEBI" id="CHEBI:30616"/>
        <dbReference type="ChEBI" id="CHEBI:32682"/>
        <dbReference type="ChEBI" id="CHEBI:43474"/>
        <dbReference type="ChEBI" id="CHEBI:137986"/>
        <dbReference type="ChEBI" id="CHEBI:137990"/>
        <dbReference type="ChEBI" id="CHEBI:456216"/>
        <dbReference type="EC" id="6.3.2.30"/>
    </reaction>
</comment>
<dbReference type="GO" id="GO:0046872">
    <property type="term" value="F:metal ion binding"/>
    <property type="evidence" value="ECO:0007669"/>
    <property type="project" value="InterPro"/>
</dbReference>
<evidence type="ECO:0000256" key="12">
    <source>
        <dbReference type="ARBA" id="ARBA00048094"/>
    </source>
</evidence>
<dbReference type="InterPro" id="IPR011761">
    <property type="entry name" value="ATP-grasp"/>
</dbReference>
<evidence type="ECO:0000313" key="16">
    <source>
        <dbReference type="EMBL" id="PNU00954.1"/>
    </source>
</evidence>
<protein>
    <recommendedName>
        <fullName evidence="7">Cyanophycin synthetase</fullName>
        <ecNumber evidence="6">6.3.2.29</ecNumber>
        <ecNumber evidence="5">6.3.2.30</ecNumber>
    </recommendedName>
    <alternativeName>
        <fullName evidence="11">Cyanophycin synthase</fullName>
    </alternativeName>
</protein>
<dbReference type="GO" id="GO:0071161">
    <property type="term" value="F:cyanophycin synthetase activity (L-arginine-adding)"/>
    <property type="evidence" value="ECO:0007669"/>
    <property type="project" value="UniProtKB-EC"/>
</dbReference>
<dbReference type="Gene3D" id="3.40.1190.10">
    <property type="entry name" value="Mur-like, catalytic domain"/>
    <property type="match status" value="1"/>
</dbReference>
<dbReference type="Pfam" id="PF02875">
    <property type="entry name" value="Mur_ligase_C"/>
    <property type="match status" value="1"/>
</dbReference>
<evidence type="ECO:0000256" key="1">
    <source>
        <dbReference type="ARBA" id="ARBA00003184"/>
    </source>
</evidence>